<proteinExistence type="predicted"/>
<dbReference type="EMBL" id="SDMP01000005">
    <property type="protein sequence ID" value="RYR56139.1"/>
    <property type="molecule type" value="Genomic_DNA"/>
</dbReference>
<organism evidence="1 2">
    <name type="scientific">Arachis hypogaea</name>
    <name type="common">Peanut</name>
    <dbReference type="NCBI Taxonomy" id="3818"/>
    <lineage>
        <taxon>Eukaryota</taxon>
        <taxon>Viridiplantae</taxon>
        <taxon>Streptophyta</taxon>
        <taxon>Embryophyta</taxon>
        <taxon>Tracheophyta</taxon>
        <taxon>Spermatophyta</taxon>
        <taxon>Magnoliopsida</taxon>
        <taxon>eudicotyledons</taxon>
        <taxon>Gunneridae</taxon>
        <taxon>Pentapetalae</taxon>
        <taxon>rosids</taxon>
        <taxon>fabids</taxon>
        <taxon>Fabales</taxon>
        <taxon>Fabaceae</taxon>
        <taxon>Papilionoideae</taxon>
        <taxon>50 kb inversion clade</taxon>
        <taxon>dalbergioids sensu lato</taxon>
        <taxon>Dalbergieae</taxon>
        <taxon>Pterocarpus clade</taxon>
        <taxon>Arachis</taxon>
    </lineage>
</organism>
<gene>
    <name evidence="1" type="ORF">Ahy_A05g021920</name>
</gene>
<evidence type="ECO:0000313" key="2">
    <source>
        <dbReference type="Proteomes" id="UP000289738"/>
    </source>
</evidence>
<name>A0A445CYZ9_ARAHY</name>
<reference evidence="1 2" key="1">
    <citation type="submission" date="2019-01" db="EMBL/GenBank/DDBJ databases">
        <title>Sequencing of cultivated peanut Arachis hypogaea provides insights into genome evolution and oil improvement.</title>
        <authorList>
            <person name="Chen X."/>
        </authorList>
    </citation>
    <scope>NUCLEOTIDE SEQUENCE [LARGE SCALE GENOMIC DNA]</scope>
    <source>
        <strain evidence="2">cv. Fuhuasheng</strain>
        <tissue evidence="1">Leaves</tissue>
    </source>
</reference>
<comment type="caution">
    <text evidence="1">The sequence shown here is derived from an EMBL/GenBank/DDBJ whole genome shotgun (WGS) entry which is preliminary data.</text>
</comment>
<evidence type="ECO:0000313" key="1">
    <source>
        <dbReference type="EMBL" id="RYR56139.1"/>
    </source>
</evidence>
<dbReference type="Proteomes" id="UP000289738">
    <property type="component" value="Chromosome A05"/>
</dbReference>
<keyword evidence="2" id="KW-1185">Reference proteome</keyword>
<accession>A0A445CYZ9</accession>
<protein>
    <submittedName>
        <fullName evidence="1">Uncharacterized protein</fullName>
    </submittedName>
</protein>
<dbReference type="AlphaFoldDB" id="A0A445CYZ9"/>
<sequence length="24" mass="2960">MRIMWPRLLILVYQDQGHVSMKLM</sequence>